<sequence length="292" mass="33036">MAMIPMNHHTVHTLAIVFGILGNVISLMVYLAPVPTFIRIFKNKSTESFQSLPYLVALFSSMLWLYYALIKTNAIFLVSINSFGCVVEVIYCIMYILYAPRDARKLTIKLFVLMNVVSFVMIYLIIQFAINENHRVNFLGWVCTFISIAVFAAPLSIVVRVVKTRSVQFMPFNLSLFLTLSGVVWFAYGFFKNDICIYLPNVVGFVLGIIQMLLYGYYSKYGGVKDEKIEAGVVNIVVVNPLGTCEVFPISLDENEDIIEDVINQQIQVQKLGVEEKQEKSDDQTIGLQCVV</sequence>
<gene>
    <name evidence="1" type="ORF">MILVUS5_LOCUS17310</name>
</gene>
<dbReference type="EMBL" id="CASHSV030000109">
    <property type="protein sequence ID" value="CAJ2649112.1"/>
    <property type="molecule type" value="Genomic_DNA"/>
</dbReference>
<organism evidence="1 2">
    <name type="scientific">Trifolium pratense</name>
    <name type="common">Red clover</name>
    <dbReference type="NCBI Taxonomy" id="57577"/>
    <lineage>
        <taxon>Eukaryota</taxon>
        <taxon>Viridiplantae</taxon>
        <taxon>Streptophyta</taxon>
        <taxon>Embryophyta</taxon>
        <taxon>Tracheophyta</taxon>
        <taxon>Spermatophyta</taxon>
        <taxon>Magnoliopsida</taxon>
        <taxon>eudicotyledons</taxon>
        <taxon>Gunneridae</taxon>
        <taxon>Pentapetalae</taxon>
        <taxon>rosids</taxon>
        <taxon>fabids</taxon>
        <taxon>Fabales</taxon>
        <taxon>Fabaceae</taxon>
        <taxon>Papilionoideae</taxon>
        <taxon>50 kb inversion clade</taxon>
        <taxon>NPAAA clade</taxon>
        <taxon>Hologalegina</taxon>
        <taxon>IRL clade</taxon>
        <taxon>Trifolieae</taxon>
        <taxon>Trifolium</taxon>
    </lineage>
</organism>
<keyword evidence="2" id="KW-1185">Reference proteome</keyword>
<comment type="caution">
    <text evidence="1">The sequence shown here is derived from an EMBL/GenBank/DDBJ whole genome shotgun (WGS) entry which is preliminary data.</text>
</comment>
<reference evidence="1" key="1">
    <citation type="submission" date="2023-10" db="EMBL/GenBank/DDBJ databases">
        <authorList>
            <person name="Rodriguez Cubillos JULIANA M."/>
            <person name="De Vega J."/>
        </authorList>
    </citation>
    <scope>NUCLEOTIDE SEQUENCE</scope>
</reference>
<dbReference type="Proteomes" id="UP001177021">
    <property type="component" value="Unassembled WGS sequence"/>
</dbReference>
<name>A0ACB0JZU7_TRIPR</name>
<protein>
    <submittedName>
        <fullName evidence="1">Uncharacterized protein</fullName>
    </submittedName>
</protein>
<evidence type="ECO:0000313" key="1">
    <source>
        <dbReference type="EMBL" id="CAJ2649112.1"/>
    </source>
</evidence>
<accession>A0ACB0JZU7</accession>
<evidence type="ECO:0000313" key="2">
    <source>
        <dbReference type="Proteomes" id="UP001177021"/>
    </source>
</evidence>
<proteinExistence type="predicted"/>